<dbReference type="GO" id="GO:0047429">
    <property type="term" value="F:nucleoside triphosphate diphosphatase activity"/>
    <property type="evidence" value="ECO:0007669"/>
    <property type="project" value="TreeGrafter"/>
</dbReference>
<proteinExistence type="predicted"/>
<dbReference type="InterPro" id="IPR020821">
    <property type="entry name" value="ENPP1-3/EXOG-like_nuc-like"/>
</dbReference>
<evidence type="ECO:0000313" key="4">
    <source>
        <dbReference type="Proteomes" id="UP000424527"/>
    </source>
</evidence>
<feature type="domain" description="ENPP1-3/EXOG-like endonuclease/phosphodiesterase" evidence="1">
    <location>
        <begin position="132"/>
        <end position="362"/>
    </location>
</feature>
<dbReference type="Proteomes" id="UP000424527">
    <property type="component" value="Unassembled WGS sequence"/>
</dbReference>
<dbReference type="SUPFAM" id="SSF54060">
    <property type="entry name" value="His-Me finger endonucleases"/>
    <property type="match status" value="1"/>
</dbReference>
<accession>A0A6G0HTG2</accession>
<keyword evidence="4" id="KW-1185">Reference proteome</keyword>
<dbReference type="EMBL" id="REGW02000019">
    <property type="protein sequence ID" value="KAE8282558.1"/>
    <property type="molecule type" value="Genomic_DNA"/>
</dbReference>
<gene>
    <name evidence="3" type="ORF">D5F01_LYC19969</name>
</gene>
<dbReference type="InterPro" id="IPR044929">
    <property type="entry name" value="DNA/RNA_non-sp_Endonuclease_sf"/>
</dbReference>
<dbReference type="GO" id="GO:0009143">
    <property type="term" value="P:nucleoside triphosphate catabolic process"/>
    <property type="evidence" value="ECO:0007669"/>
    <property type="project" value="TreeGrafter"/>
</dbReference>
<sequence>MHAMFLSYGPKFQSKTEIEPFSNVELYNLMCDVLQIAPTDNNGTHGSMNHMLRQPFYEPASPAEQSPPVKCPLVSLDPADTLGCSCTALGGNDINNRLNLTAGEESVAEKKHTPFGRPRMLQPNQSYCVLHQEGFINAYSHKALMPLWSSFTIDKPMDSDPLDPVMQDCLRPDVRLTPSQSPTCDQYNNAGNLTHAFLYPPNLNATADQQYDALIMSNVVPMYPEFKKIWDYFHNTLLKKYAVTYNGISVVTGPVFDYNYDGRFDTPSQIQQFVSGTKIPIPTHYFAVLSSCRDTAHPVTACVGELQTVSFLLPHRPNNMESCKSTLPESHWVEDRMWFHQARVRDVEWITGLDFYQDSNRPIPELLKMKTRPTAAIQRK</sequence>
<comment type="caution">
    <text evidence="3">The sequence shown here is derived from an EMBL/GenBank/DDBJ whole genome shotgun (WGS) entry which is preliminary data.</text>
</comment>
<dbReference type="SMART" id="SM00477">
    <property type="entry name" value="NUC"/>
    <property type="match status" value="1"/>
</dbReference>
<dbReference type="Pfam" id="PF01223">
    <property type="entry name" value="Endonuclease_NS"/>
    <property type="match status" value="1"/>
</dbReference>
<feature type="domain" description="DNA/RNA non-specific endonuclease/pyrophosphatase/phosphodiesterase" evidence="2">
    <location>
        <begin position="131"/>
        <end position="362"/>
    </location>
</feature>
<dbReference type="SMART" id="SM00892">
    <property type="entry name" value="Endonuclease_NS"/>
    <property type="match status" value="1"/>
</dbReference>
<dbReference type="CDD" id="cd00091">
    <property type="entry name" value="NUC"/>
    <property type="match status" value="1"/>
</dbReference>
<evidence type="ECO:0000259" key="1">
    <source>
        <dbReference type="SMART" id="SM00477"/>
    </source>
</evidence>
<dbReference type="PANTHER" id="PTHR10151">
    <property type="entry name" value="ECTONUCLEOTIDE PYROPHOSPHATASE/PHOSPHODIESTERASE"/>
    <property type="match status" value="1"/>
</dbReference>
<dbReference type="GO" id="GO:0003676">
    <property type="term" value="F:nucleic acid binding"/>
    <property type="evidence" value="ECO:0007669"/>
    <property type="project" value="InterPro"/>
</dbReference>
<evidence type="ECO:0000313" key="3">
    <source>
        <dbReference type="EMBL" id="KAE8282558.1"/>
    </source>
</evidence>
<dbReference type="InterPro" id="IPR017850">
    <property type="entry name" value="Alkaline_phosphatase_core_sf"/>
</dbReference>
<dbReference type="AlphaFoldDB" id="A0A6G0HTG2"/>
<organism evidence="3 4">
    <name type="scientific">Larimichthys crocea</name>
    <name type="common">Large yellow croaker</name>
    <name type="synonym">Pseudosciaena crocea</name>
    <dbReference type="NCBI Taxonomy" id="215358"/>
    <lineage>
        <taxon>Eukaryota</taxon>
        <taxon>Metazoa</taxon>
        <taxon>Chordata</taxon>
        <taxon>Craniata</taxon>
        <taxon>Vertebrata</taxon>
        <taxon>Euteleostomi</taxon>
        <taxon>Actinopterygii</taxon>
        <taxon>Neopterygii</taxon>
        <taxon>Teleostei</taxon>
        <taxon>Neoteleostei</taxon>
        <taxon>Acanthomorphata</taxon>
        <taxon>Eupercaria</taxon>
        <taxon>Sciaenidae</taxon>
        <taxon>Larimichthys</taxon>
    </lineage>
</organism>
<reference evidence="3 4" key="1">
    <citation type="submission" date="2019-07" db="EMBL/GenBank/DDBJ databases">
        <title>Chromosome genome assembly for large yellow croaker.</title>
        <authorList>
            <person name="Xiao S."/>
        </authorList>
    </citation>
    <scope>NUCLEOTIDE SEQUENCE [LARGE SCALE GENOMIC DNA]</scope>
    <source>
        <strain evidence="3">JMULYC20181020</strain>
        <tissue evidence="3">Muscle</tissue>
    </source>
</reference>
<dbReference type="InterPro" id="IPR001604">
    <property type="entry name" value="Endo_G_ENPP1-like_dom"/>
</dbReference>
<dbReference type="GO" id="GO:0046872">
    <property type="term" value="F:metal ion binding"/>
    <property type="evidence" value="ECO:0007669"/>
    <property type="project" value="InterPro"/>
</dbReference>
<name>A0A6G0HTG2_LARCR</name>
<protein>
    <submittedName>
        <fullName evidence="3">Ectonucleotide pyrophosphatase/phosphodiesterase family member 3</fullName>
    </submittedName>
</protein>
<dbReference type="Gene3D" id="3.40.570.10">
    <property type="entry name" value="Extracellular Endonuclease, subunit A"/>
    <property type="match status" value="1"/>
</dbReference>
<dbReference type="InterPro" id="IPR044925">
    <property type="entry name" value="His-Me_finger_sf"/>
</dbReference>
<dbReference type="PANTHER" id="PTHR10151:SF107">
    <property type="entry name" value="ECTONUCLEOTIDE PYROPHOSPHATASE_PHOSPHODIESTERASE FAMILY MEMBER 3"/>
    <property type="match status" value="1"/>
</dbReference>
<evidence type="ECO:0000259" key="2">
    <source>
        <dbReference type="SMART" id="SM00892"/>
    </source>
</evidence>
<dbReference type="Gene3D" id="3.40.720.10">
    <property type="entry name" value="Alkaline Phosphatase, subunit A"/>
    <property type="match status" value="1"/>
</dbReference>